<dbReference type="SUPFAM" id="SSF50610">
    <property type="entry name" value="mu transposase, C-terminal domain"/>
    <property type="match status" value="1"/>
</dbReference>
<keyword evidence="4" id="KW-1185">Reference proteome</keyword>
<evidence type="ECO:0000259" key="1">
    <source>
        <dbReference type="PROSITE" id="PS50994"/>
    </source>
</evidence>
<dbReference type="Gene3D" id="1.10.10.10">
    <property type="entry name" value="Winged helix-like DNA-binding domain superfamily/Winged helix DNA-binding domain"/>
    <property type="match status" value="1"/>
</dbReference>
<dbReference type="EMBL" id="JAVRIC010000004">
    <property type="protein sequence ID" value="MDT0496488.1"/>
    <property type="molecule type" value="Genomic_DNA"/>
</dbReference>
<dbReference type="Proteomes" id="UP001254608">
    <property type="component" value="Unassembled WGS sequence"/>
</dbReference>
<dbReference type="SUPFAM" id="SSF53098">
    <property type="entry name" value="Ribonuclease H-like"/>
    <property type="match status" value="1"/>
</dbReference>
<proteinExistence type="predicted"/>
<dbReference type="InterPro" id="IPR003314">
    <property type="entry name" value="Mu-type_HTH"/>
</dbReference>
<feature type="domain" description="HTH Mu-type" evidence="2">
    <location>
        <begin position="1"/>
        <end position="67"/>
    </location>
</feature>
<dbReference type="InterPro" id="IPR001584">
    <property type="entry name" value="Integrase_cat-core"/>
</dbReference>
<protein>
    <submittedName>
        <fullName evidence="3">DDE-type integrase/transposase/recombinase</fullName>
    </submittedName>
</protein>
<dbReference type="PROSITE" id="PS50994">
    <property type="entry name" value="INTEGRASE"/>
    <property type="match status" value="1"/>
</dbReference>
<evidence type="ECO:0000259" key="2">
    <source>
        <dbReference type="PROSITE" id="PS51702"/>
    </source>
</evidence>
<dbReference type="InterPro" id="IPR009061">
    <property type="entry name" value="DNA-bd_dom_put_sf"/>
</dbReference>
<name>A0ABU2WF40_9GAMM</name>
<evidence type="ECO:0000313" key="4">
    <source>
        <dbReference type="Proteomes" id="UP001254608"/>
    </source>
</evidence>
<organism evidence="3 4">
    <name type="scientific">Banduia mediterranea</name>
    <dbReference type="NCBI Taxonomy" id="3075609"/>
    <lineage>
        <taxon>Bacteria</taxon>
        <taxon>Pseudomonadati</taxon>
        <taxon>Pseudomonadota</taxon>
        <taxon>Gammaproteobacteria</taxon>
        <taxon>Nevskiales</taxon>
        <taxon>Algiphilaceae</taxon>
        <taxon>Banduia</taxon>
    </lineage>
</organism>
<dbReference type="Gene3D" id="2.30.30.130">
    <property type="entry name" value="Transposase, Mu, C-terminal"/>
    <property type="match status" value="1"/>
</dbReference>
<dbReference type="Pfam" id="PF00665">
    <property type="entry name" value="rve"/>
    <property type="match status" value="1"/>
</dbReference>
<dbReference type="InterPro" id="IPR009004">
    <property type="entry name" value="Transposase_Mu_C"/>
</dbReference>
<dbReference type="InterPro" id="IPR015378">
    <property type="entry name" value="Transposase-like_Mu_C"/>
</dbReference>
<dbReference type="RefSeq" id="WP_311363880.1">
    <property type="nucleotide sequence ID" value="NZ_JAVRIC010000004.1"/>
</dbReference>
<dbReference type="Pfam" id="PF02316">
    <property type="entry name" value="HTH_Tnp_Mu_1"/>
    <property type="match status" value="1"/>
</dbReference>
<dbReference type="InterPro" id="IPR036388">
    <property type="entry name" value="WH-like_DNA-bd_sf"/>
</dbReference>
<reference evidence="3 4" key="1">
    <citation type="submission" date="2023-09" db="EMBL/GenBank/DDBJ databases">
        <authorList>
            <person name="Rey-Velasco X."/>
        </authorList>
    </citation>
    <scope>NUCLEOTIDE SEQUENCE [LARGE SCALE GENOMIC DNA]</scope>
    <source>
        <strain evidence="3 4">W345</strain>
    </source>
</reference>
<dbReference type="PROSITE" id="PS51702">
    <property type="entry name" value="HTH_MU"/>
    <property type="match status" value="1"/>
</dbReference>
<dbReference type="Gene3D" id="3.30.420.10">
    <property type="entry name" value="Ribonuclease H-like superfamily/Ribonuclease H"/>
    <property type="match status" value="1"/>
</dbReference>
<dbReference type="InterPro" id="IPR012337">
    <property type="entry name" value="RNaseH-like_sf"/>
</dbReference>
<accession>A0ABU2WF40</accession>
<feature type="domain" description="Integrase catalytic" evidence="1">
    <location>
        <begin position="266"/>
        <end position="468"/>
    </location>
</feature>
<dbReference type="SUPFAM" id="SSF46955">
    <property type="entry name" value="Putative DNA-binding domain"/>
    <property type="match status" value="1"/>
</dbReference>
<gene>
    <name evidence="3" type="ORF">RM530_03795</name>
</gene>
<comment type="caution">
    <text evidence="3">The sequence shown here is derived from an EMBL/GenBank/DDBJ whole genome shotgun (WGS) entry which is preliminary data.</text>
</comment>
<evidence type="ECO:0000313" key="3">
    <source>
        <dbReference type="EMBL" id="MDT0496488.1"/>
    </source>
</evidence>
<dbReference type="Pfam" id="PF09299">
    <property type="entry name" value="Mu-transpos_C"/>
    <property type="match status" value="1"/>
</dbReference>
<dbReference type="InterPro" id="IPR036397">
    <property type="entry name" value="RNaseH_sf"/>
</dbReference>
<sequence length="726" mass="81296">MKAWFTAAELAGLPAMPATKSGTIRFLERAGLSWRKRAGRGGGREYSLDALPAETRKALASREMQRNRSTQRAASAGAEAGIALRQAHTTNRDRSGSLQAQIGFTGWKAQRFEPRAELYVAIDVYRRAAACNWRDAIAAYNAGQIPVSEAVKRQFESMPYKTFEKWIARVREHGLAGLAPKYGNRRGTGAIDSQPELQEFLIGLLAEYGANGITHAPKAARAHFRARPDIVIPSVTRIREWAKAYSRNNASALTSVTNPDAWKNKYMAAPGKMDEFIKAINQCWELDSTPSDVTCHDGRYALIGCIDVWPRRMKILVSRTSTAEAIGQLFRRCVLDWGVPQEVHTDGGKDYVSNYFLRVLADLQIEHRECTPFSPWEKPFIERGLGTFLHSPMIELHPAFIGHDVAEAQELRARQTFAERLFKKNATVTVDLTGAELQKLCDEYCAWYENQPHSSLGCTPAEKARSWQGTVRRIENERALDLLLRQAPSNDGWRTITKSGISIDTDDYWDEAMRYRVGEKVHCRFDEQDMGNVVVYRANPESGALEFLCVARNPGLAGITYAQFAAERRRMVDNELATKRAELQAAARKVKKANVIGSILEQGREARQHIVDFPHRGDAYTTPALEAAAQAARGPQAPEAVIDDRTREILHQMERKPADVVPLRKPKATNTEDDVQARFARAAELERRIAAGETVDPAAAGWLGRYQTTAEYRGHKRFVESFGLQL</sequence>